<evidence type="ECO:0000313" key="1">
    <source>
        <dbReference type="EMBL" id="QHI99307.1"/>
    </source>
</evidence>
<dbReference type="Proteomes" id="UP000464787">
    <property type="component" value="Chromosome"/>
</dbReference>
<evidence type="ECO:0000313" key="2">
    <source>
        <dbReference type="Proteomes" id="UP000464787"/>
    </source>
</evidence>
<dbReference type="KEGG" id="xyk:GT347_15785"/>
<gene>
    <name evidence="1" type="ORF">GT347_15785</name>
</gene>
<protein>
    <submittedName>
        <fullName evidence="1">Uncharacterized protein</fullName>
    </submittedName>
</protein>
<dbReference type="RefSeq" id="WP_160553102.1">
    <property type="nucleotide sequence ID" value="NZ_CP047650.1"/>
</dbReference>
<reference evidence="1 2" key="1">
    <citation type="submission" date="2020-01" db="EMBL/GenBank/DDBJ databases">
        <title>Genome sequencing of strain KACC 21265.</title>
        <authorList>
            <person name="Heo J."/>
            <person name="Kim S.-J."/>
            <person name="Kim J.-S."/>
            <person name="Hong S.-B."/>
            <person name="Kwon S.-W."/>
        </authorList>
    </citation>
    <scope>NUCLEOTIDE SEQUENCE [LARGE SCALE GENOMIC DNA]</scope>
    <source>
        <strain evidence="1 2">KACC 21265</strain>
    </source>
</reference>
<accession>A0A857J6F3</accession>
<keyword evidence="2" id="KW-1185">Reference proteome</keyword>
<organism evidence="1 2">
    <name type="scientific">Xylophilus rhododendri</name>
    <dbReference type="NCBI Taxonomy" id="2697032"/>
    <lineage>
        <taxon>Bacteria</taxon>
        <taxon>Pseudomonadati</taxon>
        <taxon>Pseudomonadota</taxon>
        <taxon>Betaproteobacteria</taxon>
        <taxon>Burkholderiales</taxon>
        <taxon>Xylophilus</taxon>
    </lineage>
</organism>
<dbReference type="AlphaFoldDB" id="A0A857J6F3"/>
<dbReference type="EMBL" id="CP047650">
    <property type="protein sequence ID" value="QHI99307.1"/>
    <property type="molecule type" value="Genomic_DNA"/>
</dbReference>
<proteinExistence type="predicted"/>
<name>A0A857J6F3_9BURK</name>
<sequence>MARWQLGALRQQLAGQRRKADESGAGQQQEHLLVFAWRGLGAFDQR</sequence>